<reference evidence="2 3" key="1">
    <citation type="submission" date="2018-03" db="EMBL/GenBank/DDBJ databases">
        <title>Genomic Encyclopedia of Archaeal and Bacterial Type Strains, Phase II (KMG-II): from individual species to whole genera.</title>
        <authorList>
            <person name="Goeker M."/>
        </authorList>
    </citation>
    <scope>NUCLEOTIDE SEQUENCE [LARGE SCALE GENOMIC DNA]</scope>
    <source>
        <strain evidence="2 3">DSM 44889</strain>
    </source>
</reference>
<feature type="compositionally biased region" description="Basic and acidic residues" evidence="1">
    <location>
        <begin position="100"/>
        <end position="109"/>
    </location>
</feature>
<name>A0A316AFM5_9ACTN</name>
<organism evidence="2 3">
    <name type="scientific">Quadrisphaera granulorum</name>
    <dbReference type="NCBI Taxonomy" id="317664"/>
    <lineage>
        <taxon>Bacteria</taxon>
        <taxon>Bacillati</taxon>
        <taxon>Actinomycetota</taxon>
        <taxon>Actinomycetes</taxon>
        <taxon>Kineosporiales</taxon>
        <taxon>Kineosporiaceae</taxon>
        <taxon>Quadrisphaera</taxon>
    </lineage>
</organism>
<evidence type="ECO:0000256" key="1">
    <source>
        <dbReference type="SAM" id="MobiDB-lite"/>
    </source>
</evidence>
<dbReference type="AlphaFoldDB" id="A0A316AFM5"/>
<evidence type="ECO:0008006" key="4">
    <source>
        <dbReference type="Google" id="ProtNLM"/>
    </source>
</evidence>
<feature type="region of interest" description="Disordered" evidence="1">
    <location>
        <begin position="62"/>
        <end position="109"/>
    </location>
</feature>
<evidence type="ECO:0000313" key="3">
    <source>
        <dbReference type="Proteomes" id="UP000245469"/>
    </source>
</evidence>
<sequence length="109" mass="12198">MQIIYVDDSGSDQTGFVTYSWVAVAAQDWSTCLRRLITWRRELYTSDAIAVETELHATKFLNGRGDPSHPCASSTQLSRRDASRTSVADATAGTFRRSHLSPETRRPHP</sequence>
<evidence type="ECO:0000313" key="2">
    <source>
        <dbReference type="EMBL" id="PWJ55704.1"/>
    </source>
</evidence>
<comment type="caution">
    <text evidence="2">The sequence shown here is derived from an EMBL/GenBank/DDBJ whole genome shotgun (WGS) entry which is preliminary data.</text>
</comment>
<proteinExistence type="predicted"/>
<keyword evidence="3" id="KW-1185">Reference proteome</keyword>
<accession>A0A316AFM5</accession>
<dbReference type="EMBL" id="QGDQ01000002">
    <property type="protein sequence ID" value="PWJ55704.1"/>
    <property type="molecule type" value="Genomic_DNA"/>
</dbReference>
<dbReference type="Proteomes" id="UP000245469">
    <property type="component" value="Unassembled WGS sequence"/>
</dbReference>
<protein>
    <recommendedName>
        <fullName evidence="4">DUF3800 domain-containing protein</fullName>
    </recommendedName>
</protein>
<gene>
    <name evidence="2" type="ORF">BXY45_10267</name>
</gene>